<evidence type="ECO:0000313" key="2">
    <source>
        <dbReference type="Proteomes" id="UP000642993"/>
    </source>
</evidence>
<sequence>MTGTAERWWPTHVISAEEIWSACVRTAPDIEPFLPPTVEPGEHMYLPARAFDGLRPGDLVALRITGATVSMVPVDRECLAAPPPGLRSIMRRFARDNAGSPGGLAALVAHAAEHLPRGAGRRTMPLGELLARYGIVAAGDRIALAGFDFAAYDRDEQVNALAVVHGIGRDLASAVHALRSSFVGGSPDPVDIARLARIVDTEDALGVLIEPWVHDIEPGSPRALERRAIVDACTALAPVLDGAAARVLRWISVALAAVDAPLAEMVGHVERLRLVSDGWAPGARWIADWDADRVPAAPAVVDSVLAKALAFLGADGPARLALMGVIDGITAGTLDGAMASRLVEDRRARMIALCEGGAMARFVERRGAVLPHDEAIVAAAMGVPSEHRMYWAGSRPGERGTSVMLRDDAGSVVECRLAVGAPLPAAGAPVLAWVVAGAGERWAVSVIAVPPALGGEAVALDAVGVLGALVRSA</sequence>
<gene>
    <name evidence="1" type="ORF">HT102_15260</name>
</gene>
<name>A0A927PNA3_9ACTN</name>
<proteinExistence type="predicted"/>
<keyword evidence="2" id="KW-1185">Reference proteome</keyword>
<dbReference type="AlphaFoldDB" id="A0A927PNA3"/>
<comment type="caution">
    <text evidence="1">The sequence shown here is derived from an EMBL/GenBank/DDBJ whole genome shotgun (WGS) entry which is preliminary data.</text>
</comment>
<dbReference type="EMBL" id="JACYWE010000012">
    <property type="protein sequence ID" value="MBD8507847.1"/>
    <property type="molecule type" value="Genomic_DNA"/>
</dbReference>
<organism evidence="1 2">
    <name type="scientific">Lolliginicoccus lacisalsi</name>
    <dbReference type="NCBI Taxonomy" id="2742202"/>
    <lineage>
        <taxon>Bacteria</taxon>
        <taxon>Bacillati</taxon>
        <taxon>Actinomycetota</taxon>
        <taxon>Actinomycetes</taxon>
        <taxon>Mycobacteriales</taxon>
        <taxon>Hoyosellaceae</taxon>
        <taxon>Lolliginicoccus</taxon>
    </lineage>
</organism>
<dbReference type="Proteomes" id="UP000642993">
    <property type="component" value="Unassembled WGS sequence"/>
</dbReference>
<dbReference type="RefSeq" id="WP_192040314.1">
    <property type="nucleotide sequence ID" value="NZ_JACYWE010000012.1"/>
</dbReference>
<reference evidence="1" key="1">
    <citation type="submission" date="2020-09" db="EMBL/GenBank/DDBJ databases">
        <title>Hoyosella lacisalsi sp. nov., a halotolerant actinobacterium isolated from soil of Lake Gudzhirganskoe.</title>
        <authorList>
            <person name="Yang Q."/>
            <person name="Guo P.Y."/>
            <person name="Liu S.W."/>
            <person name="Li F.N."/>
            <person name="Sun C.H."/>
        </authorList>
    </citation>
    <scope>NUCLEOTIDE SEQUENCE</scope>
    <source>
        <strain evidence="1">G463</strain>
    </source>
</reference>
<accession>A0A927PNA3</accession>
<protein>
    <submittedName>
        <fullName evidence="1">Uncharacterized protein</fullName>
    </submittedName>
</protein>
<evidence type="ECO:0000313" key="1">
    <source>
        <dbReference type="EMBL" id="MBD8507847.1"/>
    </source>
</evidence>